<feature type="compositionally biased region" description="Basic and acidic residues" evidence="1">
    <location>
        <begin position="81"/>
        <end position="93"/>
    </location>
</feature>
<protein>
    <submittedName>
        <fullName evidence="2">Uncharacterized protein</fullName>
    </submittedName>
</protein>
<dbReference type="EMBL" id="CADCWJ010000680">
    <property type="protein sequence ID" value="CAA9578430.1"/>
    <property type="molecule type" value="Genomic_DNA"/>
</dbReference>
<feature type="region of interest" description="Disordered" evidence="1">
    <location>
        <begin position="114"/>
        <end position="176"/>
    </location>
</feature>
<evidence type="ECO:0000313" key="2">
    <source>
        <dbReference type="EMBL" id="CAA9578430.1"/>
    </source>
</evidence>
<feature type="non-terminal residue" evidence="2">
    <location>
        <position position="1"/>
    </location>
</feature>
<name>A0A6J4VG43_9BACT</name>
<evidence type="ECO:0000256" key="1">
    <source>
        <dbReference type="SAM" id="MobiDB-lite"/>
    </source>
</evidence>
<feature type="compositionally biased region" description="Low complexity" evidence="1">
    <location>
        <begin position="15"/>
        <end position="30"/>
    </location>
</feature>
<feature type="non-terminal residue" evidence="2">
    <location>
        <position position="213"/>
    </location>
</feature>
<feature type="compositionally biased region" description="Basic and acidic residues" evidence="1">
    <location>
        <begin position="150"/>
        <end position="162"/>
    </location>
</feature>
<proteinExistence type="predicted"/>
<sequence length="213" mass="23436">DRPRADHRCRRVRPWRAAARPVPGRLLGRLPGRDPRSRSGGGTGFAGRGDAAGRLRAEAPDLGAVRIPLQHLGRGSGAAPPDRDRGGDRCPGERDLHRQLLQWQLRYRGDGSLRLSRSQRMAGAEPENGRHQQRRRLQQSGVRRAPGGGARHDGPGGPRRDLPASAADHHRRRPLDQSLHVQHVRGAEHEGSWIRTHAVRRLLLAAQRVAGGV</sequence>
<dbReference type="AlphaFoldDB" id="A0A6J4VG43"/>
<feature type="region of interest" description="Disordered" evidence="1">
    <location>
        <begin position="1"/>
        <end position="93"/>
    </location>
</feature>
<gene>
    <name evidence="2" type="ORF">AVDCRST_MAG87-3089</name>
</gene>
<accession>A0A6J4VG43</accession>
<organism evidence="2">
    <name type="scientific">uncultured Thermomicrobiales bacterium</name>
    <dbReference type="NCBI Taxonomy" id="1645740"/>
    <lineage>
        <taxon>Bacteria</taxon>
        <taxon>Pseudomonadati</taxon>
        <taxon>Thermomicrobiota</taxon>
        <taxon>Thermomicrobia</taxon>
        <taxon>Thermomicrobiales</taxon>
        <taxon>environmental samples</taxon>
    </lineage>
</organism>
<reference evidence="2" key="1">
    <citation type="submission" date="2020-02" db="EMBL/GenBank/DDBJ databases">
        <authorList>
            <person name="Meier V. D."/>
        </authorList>
    </citation>
    <scope>NUCLEOTIDE SEQUENCE</scope>
    <source>
        <strain evidence="2">AVDCRST_MAG87</strain>
    </source>
</reference>